<dbReference type="FunCoup" id="A0A3Q1IVL0">
    <property type="interactions" value="1114"/>
</dbReference>
<dbReference type="GO" id="GO:0007507">
    <property type="term" value="P:heart development"/>
    <property type="evidence" value="ECO:0007669"/>
    <property type="project" value="Ensembl"/>
</dbReference>
<gene>
    <name evidence="12" type="primary">GFER</name>
</gene>
<evidence type="ECO:0000313" key="13">
    <source>
        <dbReference type="Proteomes" id="UP000265040"/>
    </source>
</evidence>
<dbReference type="OrthoDB" id="17199at2759"/>
<dbReference type="InterPro" id="IPR017905">
    <property type="entry name" value="ERV/ALR_sulphydryl_oxidase"/>
</dbReference>
<comment type="cofactor">
    <cofactor evidence="1 9">
        <name>FAD</name>
        <dbReference type="ChEBI" id="CHEBI:57692"/>
    </cofactor>
</comment>
<keyword evidence="4 9" id="KW-0274">FAD</keyword>
<evidence type="ECO:0000256" key="8">
    <source>
        <dbReference type="ARBA" id="ARBA00048864"/>
    </source>
</evidence>
<dbReference type="PANTHER" id="PTHR12645">
    <property type="entry name" value="ALR/ERV"/>
    <property type="match status" value="1"/>
</dbReference>
<dbReference type="Ensembl" id="ENSATET00000007808.3">
    <property type="protein sequence ID" value="ENSATEP00000007681.1"/>
    <property type="gene ID" value="ENSATEG00000005389.3"/>
</dbReference>
<dbReference type="SUPFAM" id="SSF69000">
    <property type="entry name" value="FAD-dependent thiol oxidase"/>
    <property type="match status" value="1"/>
</dbReference>
<proteinExistence type="predicted"/>
<evidence type="ECO:0000259" key="11">
    <source>
        <dbReference type="PROSITE" id="PS51324"/>
    </source>
</evidence>
<comment type="catalytic activity">
    <reaction evidence="8 9">
        <text>2 R'C(R)SH + O2 = R'C(R)S-S(R)CR' + H2O2</text>
        <dbReference type="Rhea" id="RHEA:17357"/>
        <dbReference type="ChEBI" id="CHEBI:15379"/>
        <dbReference type="ChEBI" id="CHEBI:16240"/>
        <dbReference type="ChEBI" id="CHEBI:16520"/>
        <dbReference type="ChEBI" id="CHEBI:17412"/>
        <dbReference type="EC" id="1.8.3.2"/>
    </reaction>
</comment>
<dbReference type="PANTHER" id="PTHR12645:SF0">
    <property type="entry name" value="FAD-LINKED SULFHYDRYL OXIDASE ALR"/>
    <property type="match status" value="1"/>
</dbReference>
<keyword evidence="6" id="KW-0496">Mitochondrion</keyword>
<dbReference type="Pfam" id="PF04777">
    <property type="entry name" value="Evr1_Alr"/>
    <property type="match status" value="1"/>
</dbReference>
<dbReference type="GO" id="GO:0050660">
    <property type="term" value="F:flavin adenine dinucleotide binding"/>
    <property type="evidence" value="ECO:0007669"/>
    <property type="project" value="TreeGrafter"/>
</dbReference>
<dbReference type="GO" id="GO:0016971">
    <property type="term" value="F:flavin-dependent sulfhydryl oxidase activity"/>
    <property type="evidence" value="ECO:0007669"/>
    <property type="project" value="Ensembl"/>
</dbReference>
<dbReference type="Proteomes" id="UP000265040">
    <property type="component" value="Chromosome 8"/>
</dbReference>
<dbReference type="Gene3D" id="1.20.120.310">
    <property type="entry name" value="ERV/ALR sulfhydryl oxidase domain"/>
    <property type="match status" value="1"/>
</dbReference>
<keyword evidence="13" id="KW-1185">Reference proteome</keyword>
<feature type="compositionally biased region" description="Low complexity" evidence="10">
    <location>
        <begin position="1"/>
        <end position="17"/>
    </location>
</feature>
<reference evidence="12" key="2">
    <citation type="submission" date="2025-08" db="UniProtKB">
        <authorList>
            <consortium name="Ensembl"/>
        </authorList>
    </citation>
    <scope>IDENTIFICATION</scope>
</reference>
<dbReference type="GeneID" id="113162274"/>
<evidence type="ECO:0000313" key="12">
    <source>
        <dbReference type="Ensembl" id="ENSATEP00000007681.1"/>
    </source>
</evidence>
<dbReference type="EC" id="1.8.3.2" evidence="9"/>
<feature type="region of interest" description="Disordered" evidence="10">
    <location>
        <begin position="1"/>
        <end position="46"/>
    </location>
</feature>
<dbReference type="OMA" id="TWMCEAH"/>
<dbReference type="GeneTree" id="ENSGT00390000001979"/>
<dbReference type="FunFam" id="1.20.120.310:FF:000003">
    <property type="entry name" value="Sulfhydryl oxidase"/>
    <property type="match status" value="1"/>
</dbReference>
<sequence>MAAPTAPTGPSASNPPGFDGFPFAVTGRPPEDGPGKEQLQSGEVKKKPCRACTDFKSWMKLQKKQTTAAAAQGAQAAELEPQQDPQCPLDREELGRNTWSFLHTMAAYYPDQPSTTQQQEMGQFINLFSKFFPCNECAEDLRGRLKTNQPDTSCRHALSQWLCRLHNDVNVRLGKPEFDCARVDERWRDGWKDGSCD</sequence>
<dbReference type="PROSITE" id="PS51324">
    <property type="entry name" value="ERV_ALR"/>
    <property type="match status" value="1"/>
</dbReference>
<keyword evidence="5 9" id="KW-0560">Oxidoreductase</keyword>
<evidence type="ECO:0000256" key="5">
    <source>
        <dbReference type="ARBA" id="ARBA00023002"/>
    </source>
</evidence>
<dbReference type="GO" id="GO:0042802">
    <property type="term" value="F:identical protein binding"/>
    <property type="evidence" value="ECO:0007669"/>
    <property type="project" value="Ensembl"/>
</dbReference>
<comment type="subcellular location">
    <subcellularLocation>
        <location evidence="2">Mitochondrion intermembrane space</location>
    </subcellularLocation>
</comment>
<evidence type="ECO:0000256" key="6">
    <source>
        <dbReference type="ARBA" id="ARBA00023128"/>
    </source>
</evidence>
<dbReference type="GO" id="GO:0001889">
    <property type="term" value="P:liver development"/>
    <property type="evidence" value="ECO:0007669"/>
    <property type="project" value="Ensembl"/>
</dbReference>
<dbReference type="InParanoid" id="A0A3Q1IVL0"/>
<dbReference type="GO" id="GO:0005758">
    <property type="term" value="C:mitochondrial intermembrane space"/>
    <property type="evidence" value="ECO:0007669"/>
    <property type="project" value="UniProtKB-SubCell"/>
</dbReference>
<accession>A0A3Q1IVL0</accession>
<evidence type="ECO:0000256" key="1">
    <source>
        <dbReference type="ARBA" id="ARBA00001974"/>
    </source>
</evidence>
<evidence type="ECO:0000256" key="4">
    <source>
        <dbReference type="ARBA" id="ARBA00022827"/>
    </source>
</evidence>
<dbReference type="AlphaFoldDB" id="A0A3Q1IVL0"/>
<evidence type="ECO:0000256" key="9">
    <source>
        <dbReference type="RuleBase" id="RU371123"/>
    </source>
</evidence>
<evidence type="ECO:0000256" key="2">
    <source>
        <dbReference type="ARBA" id="ARBA00004569"/>
    </source>
</evidence>
<name>A0A3Q1IVL0_ANATE</name>
<dbReference type="InterPro" id="IPR036774">
    <property type="entry name" value="ERV/ALR_sulphydryl_oxid_sf"/>
</dbReference>
<dbReference type="InterPro" id="IPR039799">
    <property type="entry name" value="ALR/ERV"/>
</dbReference>
<evidence type="ECO:0000256" key="3">
    <source>
        <dbReference type="ARBA" id="ARBA00022630"/>
    </source>
</evidence>
<evidence type="ECO:0000256" key="10">
    <source>
        <dbReference type="SAM" id="MobiDB-lite"/>
    </source>
</evidence>
<reference evidence="12" key="3">
    <citation type="submission" date="2025-09" db="UniProtKB">
        <authorList>
            <consortium name="Ensembl"/>
        </authorList>
    </citation>
    <scope>IDENTIFICATION</scope>
</reference>
<keyword evidence="3 9" id="KW-0285">Flavoprotein</keyword>
<reference evidence="12" key="1">
    <citation type="submission" date="2021-04" db="EMBL/GenBank/DDBJ databases">
        <authorList>
            <consortium name="Wellcome Sanger Institute Data Sharing"/>
        </authorList>
    </citation>
    <scope>NUCLEOTIDE SEQUENCE [LARGE SCALE GENOMIC DNA]</scope>
</reference>
<dbReference type="RefSeq" id="XP_026216118.1">
    <property type="nucleotide sequence ID" value="XM_026360333.2"/>
</dbReference>
<protein>
    <recommendedName>
        <fullName evidence="9">Sulfhydryl oxidase</fullName>
        <ecNumber evidence="9">1.8.3.2</ecNumber>
    </recommendedName>
</protein>
<keyword evidence="7" id="KW-1015">Disulfide bond</keyword>
<organism evidence="12 13">
    <name type="scientific">Anabas testudineus</name>
    <name type="common">Climbing perch</name>
    <name type="synonym">Anthias testudineus</name>
    <dbReference type="NCBI Taxonomy" id="64144"/>
    <lineage>
        <taxon>Eukaryota</taxon>
        <taxon>Metazoa</taxon>
        <taxon>Chordata</taxon>
        <taxon>Craniata</taxon>
        <taxon>Vertebrata</taxon>
        <taxon>Euteleostomi</taxon>
        <taxon>Actinopterygii</taxon>
        <taxon>Neopterygii</taxon>
        <taxon>Teleostei</taxon>
        <taxon>Neoteleostei</taxon>
        <taxon>Acanthomorphata</taxon>
        <taxon>Anabantaria</taxon>
        <taxon>Anabantiformes</taxon>
        <taxon>Anabantoidei</taxon>
        <taxon>Anabantidae</taxon>
        <taxon>Anabas</taxon>
    </lineage>
</organism>
<dbReference type="STRING" id="64144.ENSATEP00000007681"/>
<evidence type="ECO:0000256" key="7">
    <source>
        <dbReference type="ARBA" id="ARBA00023157"/>
    </source>
</evidence>
<feature type="domain" description="ERV/ALR sulfhydryl oxidase" evidence="11">
    <location>
        <begin position="87"/>
        <end position="187"/>
    </location>
</feature>